<keyword evidence="4 6" id="KW-0833">Ubl conjugation pathway</keyword>
<evidence type="ECO:0000256" key="3">
    <source>
        <dbReference type="ARBA" id="ARBA00022679"/>
    </source>
</evidence>
<evidence type="ECO:0000256" key="5">
    <source>
        <dbReference type="PROSITE-ProRule" id="PRU00175"/>
    </source>
</evidence>
<evidence type="ECO:0000256" key="4">
    <source>
        <dbReference type="ARBA" id="ARBA00022786"/>
    </source>
</evidence>
<keyword evidence="6" id="KW-0862">Zinc</keyword>
<dbReference type="eggNOG" id="KOG0823">
    <property type="taxonomic scope" value="Eukaryota"/>
</dbReference>
<gene>
    <name evidence="10" type="primary">LOC101495597</name>
</gene>
<comment type="domain">
    <text evidence="6">The RING-type zinc finger domain is responsible for E3 ligase activity.</text>
</comment>
<accession>A0A1S2XF79</accession>
<dbReference type="Pfam" id="PF14634">
    <property type="entry name" value="zf-RING_5"/>
    <property type="match status" value="1"/>
</dbReference>
<reference evidence="10" key="2">
    <citation type="submission" date="2025-08" db="UniProtKB">
        <authorList>
            <consortium name="RefSeq"/>
        </authorList>
    </citation>
    <scope>IDENTIFICATION</scope>
    <source>
        <tissue evidence="10">Etiolated seedlings</tissue>
    </source>
</reference>
<dbReference type="GO" id="GO:0006511">
    <property type="term" value="P:ubiquitin-dependent protein catabolic process"/>
    <property type="evidence" value="ECO:0007669"/>
    <property type="project" value="UniProtKB-UniRule"/>
</dbReference>
<sequence>MDPDLNEKPTDRIEEQMQMKRLEAIFKAMKSQNLQKSHTPIQITNFEGELLTKAENFQDENKVIKEEVGVNVEEETSECEKTGKRKAEYLVAEALGMDTSEDGIGGRTRHFFDCNICFEKANEPVLTCCGHLFCWECFYNLSYAYSNAKECPVCEGEVVETDIIPVYGNGRVHDNGHLEMNETGSQVPDRPRAARVESTRQRRRRRRAGSSNHDLSLFGDFDGLEESDSLQFPSLSPD</sequence>
<comment type="catalytic activity">
    <reaction evidence="1 6">
        <text>S-ubiquitinyl-[E2 ubiquitin-conjugating enzyme]-L-cysteine + [acceptor protein]-L-lysine = [E2 ubiquitin-conjugating enzyme]-L-cysteine + N(6)-ubiquitinyl-[acceptor protein]-L-lysine.</text>
        <dbReference type="EC" id="2.3.2.27"/>
    </reaction>
</comment>
<protein>
    <recommendedName>
        <fullName evidence="6">E3 ubiquitin-protein ligase RMA</fullName>
        <ecNumber evidence="6">2.3.2.27</ecNumber>
    </recommendedName>
    <alternativeName>
        <fullName evidence="6">Protein RING membrane-anchor</fullName>
    </alternativeName>
    <alternativeName>
        <fullName evidence="6">RING-type E3 ubiquitin transferase RMA</fullName>
    </alternativeName>
</protein>
<reference evidence="9" key="1">
    <citation type="journal article" date="2013" name="Nat. Biotechnol.">
        <title>Draft genome sequence of chickpea (Cicer arietinum) provides a resource for trait improvement.</title>
        <authorList>
            <person name="Varshney R.K."/>
            <person name="Song C."/>
            <person name="Saxena R.K."/>
            <person name="Azam S."/>
            <person name="Yu S."/>
            <person name="Sharpe A.G."/>
            <person name="Cannon S."/>
            <person name="Baek J."/>
            <person name="Rosen B.D."/>
            <person name="Tar'an B."/>
            <person name="Millan T."/>
            <person name="Zhang X."/>
            <person name="Ramsay L.D."/>
            <person name="Iwata A."/>
            <person name="Wang Y."/>
            <person name="Nelson W."/>
            <person name="Farmer A.D."/>
            <person name="Gaur P.M."/>
            <person name="Soderlund C."/>
            <person name="Penmetsa R.V."/>
            <person name="Xu C."/>
            <person name="Bharti A.K."/>
            <person name="He W."/>
            <person name="Winter P."/>
            <person name="Zhao S."/>
            <person name="Hane J.K."/>
            <person name="Carrasquilla-Garcia N."/>
            <person name="Condie J.A."/>
            <person name="Upadhyaya H.D."/>
            <person name="Luo M.C."/>
            <person name="Thudi M."/>
            <person name="Gowda C.L."/>
            <person name="Singh N.P."/>
            <person name="Lichtenzveig J."/>
            <person name="Gali K.K."/>
            <person name="Rubio J."/>
            <person name="Nadarajan N."/>
            <person name="Dolezel J."/>
            <person name="Bansal K.C."/>
            <person name="Xu X."/>
            <person name="Edwards D."/>
            <person name="Zhang G."/>
            <person name="Kahl G."/>
            <person name="Gil J."/>
            <person name="Singh K.B."/>
            <person name="Datta S.K."/>
            <person name="Jackson S.A."/>
            <person name="Wang J."/>
            <person name="Cook D.R."/>
        </authorList>
    </citation>
    <scope>NUCLEOTIDE SEQUENCE [LARGE SCALE GENOMIC DNA]</scope>
    <source>
        <strain evidence="9">cv. CDC Frontier</strain>
    </source>
</reference>
<dbReference type="EC" id="2.3.2.27" evidence="6"/>
<keyword evidence="3 6" id="KW-0808">Transferase</keyword>
<dbReference type="InterPro" id="IPR045103">
    <property type="entry name" value="RNF5/RNF185-like"/>
</dbReference>
<comment type="subcellular location">
    <subcellularLocation>
        <location evidence="6">Endoplasmic reticulum membrane</location>
        <topology evidence="6">Single-pass type IV membrane protein</topology>
    </subcellularLocation>
</comment>
<dbReference type="Gene3D" id="3.30.40.10">
    <property type="entry name" value="Zinc/RING finger domain, C3HC4 (zinc finger)"/>
    <property type="match status" value="1"/>
</dbReference>
<dbReference type="InterPro" id="IPR013083">
    <property type="entry name" value="Znf_RING/FYVE/PHD"/>
</dbReference>
<keyword evidence="6" id="KW-0256">Endoplasmic reticulum</keyword>
<keyword evidence="6" id="KW-0479">Metal-binding</keyword>
<proteinExistence type="predicted"/>
<dbReference type="PANTHER" id="PTHR12313">
    <property type="entry name" value="E3 UBIQUITIN-PROTEIN LIGASE RNF5-RELATED"/>
    <property type="match status" value="1"/>
</dbReference>
<dbReference type="SMART" id="SM00184">
    <property type="entry name" value="RING"/>
    <property type="match status" value="1"/>
</dbReference>
<keyword evidence="5 6" id="KW-0863">Zinc-finger</keyword>
<dbReference type="GeneID" id="101495597"/>
<dbReference type="KEGG" id="cam:101495597"/>
<evidence type="ECO:0000256" key="1">
    <source>
        <dbReference type="ARBA" id="ARBA00000900"/>
    </source>
</evidence>
<keyword evidence="9" id="KW-1185">Reference proteome</keyword>
<dbReference type="PROSITE" id="PS50089">
    <property type="entry name" value="ZF_RING_2"/>
    <property type="match status" value="1"/>
</dbReference>
<dbReference type="RefSeq" id="XP_004488451.1">
    <property type="nucleotide sequence ID" value="XM_004488394.3"/>
</dbReference>
<comment type="pathway">
    <text evidence="2 6">Protein modification; protein ubiquitination.</text>
</comment>
<dbReference type="STRING" id="3827.A0A1S2XF79"/>
<evidence type="ECO:0000256" key="7">
    <source>
        <dbReference type="SAM" id="MobiDB-lite"/>
    </source>
</evidence>
<evidence type="ECO:0000313" key="10">
    <source>
        <dbReference type="RefSeq" id="XP_004488451.1"/>
    </source>
</evidence>
<dbReference type="Proteomes" id="UP000087171">
    <property type="component" value="Chromosome Ca1"/>
</dbReference>
<dbReference type="PaxDb" id="3827-XP_004488451.1"/>
<dbReference type="GO" id="GO:0061630">
    <property type="term" value="F:ubiquitin protein ligase activity"/>
    <property type="evidence" value="ECO:0007669"/>
    <property type="project" value="UniProtKB-UniRule"/>
</dbReference>
<dbReference type="GO" id="GO:0008270">
    <property type="term" value="F:zinc ion binding"/>
    <property type="evidence" value="ECO:0007669"/>
    <property type="project" value="UniProtKB-KW"/>
</dbReference>
<evidence type="ECO:0000259" key="8">
    <source>
        <dbReference type="PROSITE" id="PS50089"/>
    </source>
</evidence>
<evidence type="ECO:0000313" key="9">
    <source>
        <dbReference type="Proteomes" id="UP000087171"/>
    </source>
</evidence>
<dbReference type="SUPFAM" id="SSF57850">
    <property type="entry name" value="RING/U-box"/>
    <property type="match status" value="1"/>
</dbReference>
<dbReference type="AlphaFoldDB" id="A0A1S2XF79"/>
<feature type="region of interest" description="Disordered" evidence="7">
    <location>
        <begin position="179"/>
        <end position="238"/>
    </location>
</feature>
<organism evidence="9 10">
    <name type="scientific">Cicer arietinum</name>
    <name type="common">Chickpea</name>
    <name type="synonym">Garbanzo</name>
    <dbReference type="NCBI Taxonomy" id="3827"/>
    <lineage>
        <taxon>Eukaryota</taxon>
        <taxon>Viridiplantae</taxon>
        <taxon>Streptophyta</taxon>
        <taxon>Embryophyta</taxon>
        <taxon>Tracheophyta</taxon>
        <taxon>Spermatophyta</taxon>
        <taxon>Magnoliopsida</taxon>
        <taxon>eudicotyledons</taxon>
        <taxon>Gunneridae</taxon>
        <taxon>Pentapetalae</taxon>
        <taxon>rosids</taxon>
        <taxon>fabids</taxon>
        <taxon>Fabales</taxon>
        <taxon>Fabaceae</taxon>
        <taxon>Papilionoideae</taxon>
        <taxon>50 kb inversion clade</taxon>
        <taxon>NPAAA clade</taxon>
        <taxon>Hologalegina</taxon>
        <taxon>IRL clade</taxon>
        <taxon>Cicereae</taxon>
        <taxon>Cicer</taxon>
    </lineage>
</organism>
<feature type="compositionally biased region" description="Basic and acidic residues" evidence="7">
    <location>
        <begin position="189"/>
        <end position="200"/>
    </location>
</feature>
<dbReference type="OrthoDB" id="6270329at2759"/>
<dbReference type="UniPathway" id="UPA00143"/>
<feature type="domain" description="RING-type" evidence="8">
    <location>
        <begin position="114"/>
        <end position="155"/>
    </location>
</feature>
<dbReference type="GO" id="GO:0016567">
    <property type="term" value="P:protein ubiquitination"/>
    <property type="evidence" value="ECO:0007669"/>
    <property type="project" value="UniProtKB-UniPathway"/>
</dbReference>
<evidence type="ECO:0000256" key="6">
    <source>
        <dbReference type="RuleBase" id="RU369090"/>
    </source>
</evidence>
<comment type="function">
    <text evidence="6">E3 ubiquitin-protein ligase.</text>
</comment>
<evidence type="ECO:0000256" key="2">
    <source>
        <dbReference type="ARBA" id="ARBA00004906"/>
    </source>
</evidence>
<dbReference type="InterPro" id="IPR001841">
    <property type="entry name" value="Znf_RING"/>
</dbReference>
<dbReference type="GO" id="GO:0005789">
    <property type="term" value="C:endoplasmic reticulum membrane"/>
    <property type="evidence" value="ECO:0007669"/>
    <property type="project" value="UniProtKB-SubCell"/>
</dbReference>
<name>A0A1S2XF79_CICAR</name>
<feature type="compositionally biased region" description="Polar residues" evidence="7">
    <location>
        <begin position="229"/>
        <end position="238"/>
    </location>
</feature>